<keyword evidence="2" id="KW-0804">Transcription</keyword>
<gene>
    <name evidence="5" type="ORF">ACKI1S_46715</name>
</gene>
<proteinExistence type="predicted"/>
<feature type="compositionally biased region" description="Basic and acidic residues" evidence="3">
    <location>
        <begin position="34"/>
        <end position="44"/>
    </location>
</feature>
<evidence type="ECO:0000256" key="2">
    <source>
        <dbReference type="ARBA" id="ARBA00023163"/>
    </source>
</evidence>
<organism evidence="5 6">
    <name type="scientific">Streptomyces galilaeus</name>
    <dbReference type="NCBI Taxonomy" id="33899"/>
    <lineage>
        <taxon>Bacteria</taxon>
        <taxon>Bacillati</taxon>
        <taxon>Actinomycetota</taxon>
        <taxon>Actinomycetes</taxon>
        <taxon>Kitasatosporales</taxon>
        <taxon>Streptomycetaceae</taxon>
        <taxon>Streptomyces</taxon>
    </lineage>
</organism>
<evidence type="ECO:0000313" key="6">
    <source>
        <dbReference type="Proteomes" id="UP001631993"/>
    </source>
</evidence>
<dbReference type="InterPro" id="IPR013196">
    <property type="entry name" value="HTH_11"/>
</dbReference>
<name>A0ABW9IYP5_STRGJ</name>
<feature type="compositionally biased region" description="Pro residues" evidence="3">
    <location>
        <begin position="194"/>
        <end position="203"/>
    </location>
</feature>
<dbReference type="RefSeq" id="WP_369279641.1">
    <property type="nucleotide sequence ID" value="NZ_JBJVMW010000008.1"/>
</dbReference>
<evidence type="ECO:0000313" key="5">
    <source>
        <dbReference type="EMBL" id="MFM9653555.1"/>
    </source>
</evidence>
<dbReference type="InterPro" id="IPR001034">
    <property type="entry name" value="DeoR_HTH"/>
</dbReference>
<dbReference type="EMBL" id="JBJVNE010000061">
    <property type="protein sequence ID" value="MFM9653555.1"/>
    <property type="molecule type" value="Genomic_DNA"/>
</dbReference>
<evidence type="ECO:0000259" key="4">
    <source>
        <dbReference type="PROSITE" id="PS51000"/>
    </source>
</evidence>
<keyword evidence="6" id="KW-1185">Reference proteome</keyword>
<evidence type="ECO:0000256" key="1">
    <source>
        <dbReference type="ARBA" id="ARBA00023015"/>
    </source>
</evidence>
<accession>A0ABW9IYP5</accession>
<dbReference type="PROSITE" id="PS51000">
    <property type="entry name" value="HTH_DEOR_2"/>
    <property type="match status" value="1"/>
</dbReference>
<dbReference type="InterPro" id="IPR036390">
    <property type="entry name" value="WH_DNA-bd_sf"/>
</dbReference>
<feature type="compositionally biased region" description="Low complexity" evidence="3">
    <location>
        <begin position="75"/>
        <end position="99"/>
    </location>
</feature>
<protein>
    <submittedName>
        <fullName evidence="5">Helix-turn-helix domain-containing protein</fullName>
    </submittedName>
</protein>
<dbReference type="Proteomes" id="UP001631993">
    <property type="component" value="Unassembled WGS sequence"/>
</dbReference>
<reference evidence="5 6" key="1">
    <citation type="submission" date="2024-12" db="EMBL/GenBank/DDBJ databases">
        <title>Forecasting of Potato common scab and diversities of Pathogenic streptomyces spp. in china.</title>
        <authorList>
            <person name="Handique U."/>
            <person name="Wu J."/>
        </authorList>
    </citation>
    <scope>NUCLEOTIDE SEQUENCE [LARGE SCALE GENOMIC DNA]</scope>
    <source>
        <strain evidence="5 6">ZRIMU1585</strain>
    </source>
</reference>
<feature type="domain" description="HTH deoR-type" evidence="4">
    <location>
        <begin position="7"/>
        <end position="81"/>
    </location>
</feature>
<sequence>MSPASARTLRRRRVAELRAAEPELSLRQMADRLGISRDTVRRDLEEIDREAAGSAPPATPADAPVRPVDDSAPQASEGASPASATPAAEDAPPAEPGSATAPGRSAEPAPADLPRRTVAEELVLDLGQWPGLRRDLAVLAVTGMSAQEAIATAVRVLAVGYRQGIASGAIGQGPFNVLGVSVGPPLPNQFGPRRPNPAPAAAS</sequence>
<dbReference type="Pfam" id="PF08279">
    <property type="entry name" value="HTH_11"/>
    <property type="match status" value="1"/>
</dbReference>
<feature type="region of interest" description="Disordered" evidence="3">
    <location>
        <begin position="30"/>
        <end position="114"/>
    </location>
</feature>
<dbReference type="SUPFAM" id="SSF46785">
    <property type="entry name" value="Winged helix' DNA-binding domain"/>
    <property type="match status" value="1"/>
</dbReference>
<comment type="caution">
    <text evidence="5">The sequence shown here is derived from an EMBL/GenBank/DDBJ whole genome shotgun (WGS) entry which is preliminary data.</text>
</comment>
<feature type="region of interest" description="Disordered" evidence="3">
    <location>
        <begin position="184"/>
        <end position="203"/>
    </location>
</feature>
<keyword evidence="1" id="KW-0805">Transcription regulation</keyword>
<evidence type="ECO:0000256" key="3">
    <source>
        <dbReference type="SAM" id="MobiDB-lite"/>
    </source>
</evidence>